<dbReference type="GO" id="GO:0003677">
    <property type="term" value="F:DNA binding"/>
    <property type="evidence" value="ECO:0007669"/>
    <property type="project" value="InterPro"/>
</dbReference>
<evidence type="ECO:0000313" key="3">
    <source>
        <dbReference type="Proteomes" id="UP000198430"/>
    </source>
</evidence>
<dbReference type="InterPro" id="IPR001387">
    <property type="entry name" value="Cro/C1-type_HTH"/>
</dbReference>
<dbReference type="PROSITE" id="PS50943">
    <property type="entry name" value="HTH_CROC1"/>
    <property type="match status" value="1"/>
</dbReference>
<accession>A0A1Z5IRR8</accession>
<evidence type="ECO:0000313" key="2">
    <source>
        <dbReference type="EMBL" id="GAX04121.1"/>
    </source>
</evidence>
<reference evidence="2 3" key="1">
    <citation type="submission" date="2015-11" db="EMBL/GenBank/DDBJ databases">
        <title>Draft genome sequences of new species of the genus Lactobacillus isolated from orchardgrass silage.</title>
        <authorList>
            <person name="Tohno M."/>
            <person name="Tanizawa Y."/>
            <person name="Arita M."/>
        </authorList>
    </citation>
    <scope>NUCLEOTIDE SEQUENCE [LARGE SCALE GENOMIC DNA]</scope>
    <source>
        <strain evidence="2 3">IWT140</strain>
    </source>
</reference>
<dbReference type="SUPFAM" id="SSF47413">
    <property type="entry name" value="lambda repressor-like DNA-binding domains"/>
    <property type="match status" value="1"/>
</dbReference>
<gene>
    <name evidence="2" type="ORF">IWT140_01758</name>
</gene>
<dbReference type="Proteomes" id="UP000198430">
    <property type="component" value="Unassembled WGS sequence"/>
</dbReference>
<name>A0A1Z5IRR8_9LACO</name>
<dbReference type="Gene3D" id="1.10.260.40">
    <property type="entry name" value="lambda repressor-like DNA-binding domains"/>
    <property type="match status" value="1"/>
</dbReference>
<proteinExistence type="predicted"/>
<dbReference type="EMBL" id="BCMH01000012">
    <property type="protein sequence ID" value="GAX04121.1"/>
    <property type="molecule type" value="Genomic_DNA"/>
</dbReference>
<dbReference type="InterPro" id="IPR010982">
    <property type="entry name" value="Lambda_DNA-bd_dom_sf"/>
</dbReference>
<sequence>MRLIDEREKRNLTQTEVAKMTGISQSMLSLMEKGVKSGSDATKITLSNFYKVPVGYLFFDDDITQSNKEDKEVKS</sequence>
<dbReference type="SMART" id="SM00530">
    <property type="entry name" value="HTH_XRE"/>
    <property type="match status" value="1"/>
</dbReference>
<dbReference type="CDD" id="cd00093">
    <property type="entry name" value="HTH_XRE"/>
    <property type="match status" value="1"/>
</dbReference>
<protein>
    <recommendedName>
        <fullName evidence="1">HTH cro/C1-type domain-containing protein</fullName>
    </recommendedName>
</protein>
<dbReference type="Pfam" id="PF01381">
    <property type="entry name" value="HTH_3"/>
    <property type="match status" value="1"/>
</dbReference>
<evidence type="ECO:0000259" key="1">
    <source>
        <dbReference type="PROSITE" id="PS50943"/>
    </source>
</evidence>
<comment type="caution">
    <text evidence="2">The sequence shown here is derived from an EMBL/GenBank/DDBJ whole genome shotgun (WGS) entry which is preliminary data.</text>
</comment>
<organism evidence="2 3">
    <name type="scientific">Secundilactobacillus pentosiphilus</name>
    <dbReference type="NCBI Taxonomy" id="1714682"/>
    <lineage>
        <taxon>Bacteria</taxon>
        <taxon>Bacillati</taxon>
        <taxon>Bacillota</taxon>
        <taxon>Bacilli</taxon>
        <taxon>Lactobacillales</taxon>
        <taxon>Lactobacillaceae</taxon>
        <taxon>Secundilactobacillus</taxon>
    </lineage>
</organism>
<dbReference type="RefSeq" id="WP_089089074.1">
    <property type="nucleotide sequence ID" value="NZ_BCMH01000012.1"/>
</dbReference>
<feature type="domain" description="HTH cro/C1-type" evidence="1">
    <location>
        <begin position="3"/>
        <end position="57"/>
    </location>
</feature>
<keyword evidence="3" id="KW-1185">Reference proteome</keyword>
<dbReference type="AlphaFoldDB" id="A0A1Z5IRR8"/>